<dbReference type="EMBL" id="FNAC01000007">
    <property type="protein sequence ID" value="SDC83260.1"/>
    <property type="molecule type" value="Genomic_DNA"/>
</dbReference>
<feature type="compositionally biased region" description="Polar residues" evidence="1">
    <location>
        <begin position="12"/>
        <end position="22"/>
    </location>
</feature>
<gene>
    <name evidence="2" type="ORF">SAMN04488104_100735</name>
</gene>
<protein>
    <submittedName>
        <fullName evidence="2">Uncharacterized protein</fullName>
    </submittedName>
</protein>
<organism evidence="2 3">
    <name type="scientific">Algoriphagus faecimaris</name>
    <dbReference type="NCBI Taxonomy" id="686796"/>
    <lineage>
        <taxon>Bacteria</taxon>
        <taxon>Pseudomonadati</taxon>
        <taxon>Bacteroidota</taxon>
        <taxon>Cytophagia</taxon>
        <taxon>Cytophagales</taxon>
        <taxon>Cyclobacteriaceae</taxon>
        <taxon>Algoriphagus</taxon>
    </lineage>
</organism>
<dbReference type="AlphaFoldDB" id="A0A1G6PSQ0"/>
<proteinExistence type="predicted"/>
<sequence>MQDVRCPMRPLPTSSQNRSHCQAEQPVPMKYRESRSPQLNSSPVHRFPSNCYLCKVSIGKKNIESQVNEPDLELYQSNDITIISKILDLTRKLSPETMEQLAKKIQNIHGLSKSKSQSEFSNFLLSGPVMEDSHWKAFQDHREQLNQWRLKSFT</sequence>
<evidence type="ECO:0000313" key="3">
    <source>
        <dbReference type="Proteomes" id="UP000199060"/>
    </source>
</evidence>
<name>A0A1G6PSQ0_9BACT</name>
<feature type="region of interest" description="Disordered" evidence="1">
    <location>
        <begin position="1"/>
        <end position="42"/>
    </location>
</feature>
<accession>A0A1G6PSQ0</accession>
<dbReference type="Proteomes" id="UP000199060">
    <property type="component" value="Unassembled WGS sequence"/>
</dbReference>
<keyword evidence="3" id="KW-1185">Reference proteome</keyword>
<evidence type="ECO:0000313" key="2">
    <source>
        <dbReference type="EMBL" id="SDC83260.1"/>
    </source>
</evidence>
<reference evidence="3" key="1">
    <citation type="submission" date="2016-10" db="EMBL/GenBank/DDBJ databases">
        <authorList>
            <person name="Varghese N."/>
            <person name="Submissions S."/>
        </authorList>
    </citation>
    <scope>NUCLEOTIDE SEQUENCE [LARGE SCALE GENOMIC DNA]</scope>
    <source>
        <strain evidence="3">DSM 23095</strain>
    </source>
</reference>
<evidence type="ECO:0000256" key="1">
    <source>
        <dbReference type="SAM" id="MobiDB-lite"/>
    </source>
</evidence>